<gene>
    <name evidence="11" type="ORF">ACFFGN_29390</name>
</gene>
<accession>A0ABV6QUA3</accession>
<keyword evidence="3" id="KW-0808">Transferase</keyword>
<dbReference type="InterPro" id="IPR050187">
    <property type="entry name" value="Lipid_Phosphate_FormReg"/>
</dbReference>
<dbReference type="Proteomes" id="UP001589890">
    <property type="component" value="Unassembled WGS sequence"/>
</dbReference>
<keyword evidence="9" id="KW-0472">Membrane</keyword>
<dbReference type="CDD" id="cd03392">
    <property type="entry name" value="PAP2_like_2"/>
    <property type="match status" value="1"/>
</dbReference>
<keyword evidence="7" id="KW-0594">Phospholipid biosynthesis</keyword>
<evidence type="ECO:0000256" key="5">
    <source>
        <dbReference type="ARBA" id="ARBA00022777"/>
    </source>
</evidence>
<evidence type="ECO:0000256" key="8">
    <source>
        <dbReference type="ARBA" id="ARBA00023264"/>
    </source>
</evidence>
<dbReference type="Gene3D" id="3.40.50.10330">
    <property type="entry name" value="Probable inorganic polyphosphate/atp-NAD kinase, domain 1"/>
    <property type="match status" value="1"/>
</dbReference>
<dbReference type="RefSeq" id="WP_380054062.1">
    <property type="nucleotide sequence ID" value="NZ_JBHLTC010000037.1"/>
</dbReference>
<evidence type="ECO:0000259" key="10">
    <source>
        <dbReference type="PROSITE" id="PS50146"/>
    </source>
</evidence>
<dbReference type="GO" id="GO:0016301">
    <property type="term" value="F:kinase activity"/>
    <property type="evidence" value="ECO:0007669"/>
    <property type="project" value="UniProtKB-KW"/>
</dbReference>
<feature type="transmembrane region" description="Helical" evidence="9">
    <location>
        <begin position="60"/>
        <end position="85"/>
    </location>
</feature>
<comment type="similarity">
    <text evidence="2">Belongs to the diacylglycerol/lipid kinase family.</text>
</comment>
<keyword evidence="4" id="KW-0547">Nucleotide-binding</keyword>
<dbReference type="PANTHER" id="PTHR12358">
    <property type="entry name" value="SPHINGOSINE KINASE"/>
    <property type="match status" value="1"/>
</dbReference>
<dbReference type="InterPro" id="IPR000326">
    <property type="entry name" value="PAP2/HPO"/>
</dbReference>
<evidence type="ECO:0000256" key="1">
    <source>
        <dbReference type="ARBA" id="ARBA00001946"/>
    </source>
</evidence>
<dbReference type="SMART" id="SM00014">
    <property type="entry name" value="acidPPc"/>
    <property type="match status" value="1"/>
</dbReference>
<feature type="transmembrane region" description="Helical" evidence="9">
    <location>
        <begin position="130"/>
        <end position="150"/>
    </location>
</feature>
<feature type="transmembrane region" description="Helical" evidence="9">
    <location>
        <begin position="12"/>
        <end position="31"/>
    </location>
</feature>
<keyword evidence="7" id="KW-0443">Lipid metabolism</keyword>
<proteinExistence type="inferred from homology"/>
<evidence type="ECO:0000256" key="2">
    <source>
        <dbReference type="ARBA" id="ARBA00005983"/>
    </source>
</evidence>
<evidence type="ECO:0000256" key="7">
    <source>
        <dbReference type="ARBA" id="ARBA00023209"/>
    </source>
</evidence>
<keyword evidence="7" id="KW-0444">Lipid biosynthesis</keyword>
<comment type="cofactor">
    <cofactor evidence="1">
        <name>Mg(2+)</name>
        <dbReference type="ChEBI" id="CHEBI:18420"/>
    </cofactor>
</comment>
<evidence type="ECO:0000256" key="9">
    <source>
        <dbReference type="SAM" id="Phobius"/>
    </source>
</evidence>
<reference evidence="11 12" key="1">
    <citation type="submission" date="2024-09" db="EMBL/GenBank/DDBJ databases">
        <authorList>
            <person name="Sun Q."/>
            <person name="Mori K."/>
        </authorList>
    </citation>
    <scope>NUCLEOTIDE SEQUENCE [LARGE SCALE GENOMIC DNA]</scope>
    <source>
        <strain evidence="11 12">CGMCC 1.15906</strain>
    </source>
</reference>
<dbReference type="SUPFAM" id="SSF48317">
    <property type="entry name" value="Acid phosphatase/Vanadium-dependent haloperoxidase"/>
    <property type="match status" value="1"/>
</dbReference>
<dbReference type="Gene3D" id="2.60.200.40">
    <property type="match status" value="1"/>
</dbReference>
<dbReference type="InterPro" id="IPR045540">
    <property type="entry name" value="YegS/DAGK_C"/>
</dbReference>
<keyword evidence="5 11" id="KW-0418">Kinase</keyword>
<dbReference type="InterPro" id="IPR016064">
    <property type="entry name" value="NAD/diacylglycerol_kinase_sf"/>
</dbReference>
<name>A0ABV6QUA3_9ACTN</name>
<dbReference type="PANTHER" id="PTHR12358:SF54">
    <property type="entry name" value="SPHINGOSINE KINASE RELATED PROTEIN"/>
    <property type="match status" value="1"/>
</dbReference>
<dbReference type="Gene3D" id="1.20.144.10">
    <property type="entry name" value="Phosphatidic acid phosphatase type 2/haloperoxidase"/>
    <property type="match status" value="1"/>
</dbReference>
<dbReference type="InterPro" id="IPR001206">
    <property type="entry name" value="Diacylglycerol_kinase_cat_dom"/>
</dbReference>
<dbReference type="SUPFAM" id="SSF111331">
    <property type="entry name" value="NAD kinase/diacylglycerol kinase-like"/>
    <property type="match status" value="1"/>
</dbReference>
<keyword evidence="12" id="KW-1185">Reference proteome</keyword>
<feature type="transmembrane region" description="Helical" evidence="9">
    <location>
        <begin position="162"/>
        <end position="181"/>
    </location>
</feature>
<dbReference type="Pfam" id="PF00781">
    <property type="entry name" value="DAGK_cat"/>
    <property type="match status" value="1"/>
</dbReference>
<dbReference type="InterPro" id="IPR017438">
    <property type="entry name" value="ATP-NAD_kinase_N"/>
</dbReference>
<keyword evidence="9" id="KW-1133">Transmembrane helix</keyword>
<keyword evidence="6" id="KW-0067">ATP-binding</keyword>
<keyword evidence="8" id="KW-1208">Phospholipid metabolism</keyword>
<evidence type="ECO:0000313" key="11">
    <source>
        <dbReference type="EMBL" id="MFC0628220.1"/>
    </source>
</evidence>
<dbReference type="Pfam" id="PF01569">
    <property type="entry name" value="PAP2"/>
    <property type="match status" value="1"/>
</dbReference>
<dbReference type="PROSITE" id="PS50146">
    <property type="entry name" value="DAGK"/>
    <property type="match status" value="1"/>
</dbReference>
<evidence type="ECO:0000256" key="4">
    <source>
        <dbReference type="ARBA" id="ARBA00022741"/>
    </source>
</evidence>
<dbReference type="EMBL" id="JBHLTC010000037">
    <property type="protein sequence ID" value="MFC0628220.1"/>
    <property type="molecule type" value="Genomic_DNA"/>
</dbReference>
<protein>
    <submittedName>
        <fullName evidence="11">Diacylglycerol kinase family protein</fullName>
    </submittedName>
</protein>
<comment type="caution">
    <text evidence="11">The sequence shown here is derived from an EMBL/GenBank/DDBJ whole genome shotgun (WGS) entry which is preliminary data.</text>
</comment>
<evidence type="ECO:0000256" key="6">
    <source>
        <dbReference type="ARBA" id="ARBA00022840"/>
    </source>
</evidence>
<dbReference type="InterPro" id="IPR036938">
    <property type="entry name" value="PAP2/HPO_sf"/>
</dbReference>
<dbReference type="Pfam" id="PF19279">
    <property type="entry name" value="YegS_C"/>
    <property type="match status" value="1"/>
</dbReference>
<feature type="transmembrane region" description="Helical" evidence="9">
    <location>
        <begin position="193"/>
        <end position="210"/>
    </location>
</feature>
<evidence type="ECO:0000256" key="3">
    <source>
        <dbReference type="ARBA" id="ARBA00022679"/>
    </source>
</evidence>
<evidence type="ECO:0000313" key="12">
    <source>
        <dbReference type="Proteomes" id="UP001589890"/>
    </source>
</evidence>
<organism evidence="11 12">
    <name type="scientific">Kribbella deserti</name>
    <dbReference type="NCBI Taxonomy" id="1926257"/>
    <lineage>
        <taxon>Bacteria</taxon>
        <taxon>Bacillati</taxon>
        <taxon>Actinomycetota</taxon>
        <taxon>Actinomycetes</taxon>
        <taxon>Propionibacteriales</taxon>
        <taxon>Kribbellaceae</taxon>
        <taxon>Kribbella</taxon>
    </lineage>
</organism>
<keyword evidence="9" id="KW-0812">Transmembrane</keyword>
<feature type="transmembrane region" description="Helical" evidence="9">
    <location>
        <begin position="92"/>
        <end position="110"/>
    </location>
</feature>
<sequence>MNNHRPTHLGRLFSVVTGLLPFTLLTLLVMLDWPPLRQWDESVAASVYEYGVAHPDWVDYWQVLGAVVLPWASRAVLIIVAAYLWRHRARNLTFWLLISAGAEFGLLHAVKHIFGRERPAQHLVEADGLSYVSGHAAAAFVMAGALGVVLPSVRGWRRRFRLLVLLPAVAVVLLASADRIMLNVHYLSDVLGGWALGLAILTTTSVAFGLRPRPRRRRRKVTNDDTTVPPRAAVIVNPIKVGDRQAFERLVGKALEMRGFDVPLWFETTEDDAGHAMAQQAIEEAVDLVLVAGGDGTVRVVCAHMGRTGIPVGVIPAGTGNLLARNLGIPLDLDEAIEAVLDGRNRRIDLVKVSGDGQDTTRFAVMAGLGLDAAIISDAPPQLKKQIGWTAYVISAAKNINHPSVRVKITLDDRPPIDRRVRTVVVGNVGTLQANIPLLPDAEPDDGLIDVVLIAPRRVTQWPRLILRVVARQKKSDLYLERFTAKHVEIDAAVDVQRQLDGDPIGPGRNLTAEVEPGVLVVRVPKE</sequence>
<feature type="domain" description="DAGKc" evidence="10">
    <location>
        <begin position="227"/>
        <end position="357"/>
    </location>
</feature>
<dbReference type="SMART" id="SM00046">
    <property type="entry name" value="DAGKc"/>
    <property type="match status" value="1"/>
</dbReference>